<dbReference type="OrthoDB" id="418358at2759"/>
<gene>
    <name evidence="10" type="ORF">X798_05451</name>
</gene>
<dbReference type="SUPFAM" id="SSF144270">
    <property type="entry name" value="Eferin C-derminal domain-like"/>
    <property type="match status" value="1"/>
</dbReference>
<dbReference type="GO" id="GO:0055038">
    <property type="term" value="C:recycling endosome membrane"/>
    <property type="evidence" value="ECO:0007669"/>
    <property type="project" value="UniProtKB-SubCell"/>
</dbReference>
<dbReference type="Gene3D" id="1.20.5.2440">
    <property type="match status" value="1"/>
</dbReference>
<evidence type="ECO:0000256" key="7">
    <source>
        <dbReference type="ARBA" id="ARBA00023136"/>
    </source>
</evidence>
<organism evidence="10 11">
    <name type="scientific">Onchocerca flexuosa</name>
    <dbReference type="NCBI Taxonomy" id="387005"/>
    <lineage>
        <taxon>Eukaryota</taxon>
        <taxon>Metazoa</taxon>
        <taxon>Ecdysozoa</taxon>
        <taxon>Nematoda</taxon>
        <taxon>Chromadorea</taxon>
        <taxon>Rhabditida</taxon>
        <taxon>Spirurina</taxon>
        <taxon>Spiruromorpha</taxon>
        <taxon>Filarioidea</taxon>
        <taxon>Onchocercidae</taxon>
        <taxon>Onchocerca</taxon>
    </lineage>
</organism>
<dbReference type="Proteomes" id="UP000242913">
    <property type="component" value="Unassembled WGS sequence"/>
</dbReference>
<dbReference type="InterPro" id="IPR051977">
    <property type="entry name" value="Rab11-interacting_regulator"/>
</dbReference>
<reference evidence="10 11" key="1">
    <citation type="submission" date="2015-12" db="EMBL/GenBank/DDBJ databases">
        <title>Draft genome of the nematode, Onchocerca flexuosa.</title>
        <authorList>
            <person name="Mitreva M."/>
        </authorList>
    </citation>
    <scope>NUCLEOTIDE SEQUENCE [LARGE SCALE GENOMIC DNA]</scope>
    <source>
        <strain evidence="10">Red Deer</strain>
    </source>
</reference>
<dbReference type="PANTHER" id="PTHR15726:SF7">
    <property type="entry name" value="NUCLEAR FALLOUT, ISOFORM J"/>
    <property type="match status" value="1"/>
</dbReference>
<dbReference type="InterPro" id="IPR057316">
    <property type="entry name" value="Rab11-FIP3/4_dom"/>
</dbReference>
<feature type="domain" description="FIP-RBD" evidence="9">
    <location>
        <begin position="189"/>
        <end position="251"/>
    </location>
</feature>
<keyword evidence="6" id="KW-0175">Coiled coil</keyword>
<dbReference type="InterPro" id="IPR019018">
    <property type="entry name" value="Rab-bd_FIP-RBD"/>
</dbReference>
<dbReference type="GO" id="GO:0032456">
    <property type="term" value="P:endocytic recycling"/>
    <property type="evidence" value="ECO:0007669"/>
    <property type="project" value="TreeGrafter"/>
</dbReference>
<accession>A0A238BQ67</accession>
<evidence type="ECO:0000256" key="8">
    <source>
        <dbReference type="SAM" id="MobiDB-lite"/>
    </source>
</evidence>
<dbReference type="GO" id="GO:0030139">
    <property type="term" value="C:endocytic vesicle"/>
    <property type="evidence" value="ECO:0007669"/>
    <property type="project" value="TreeGrafter"/>
</dbReference>
<evidence type="ECO:0000313" key="10">
    <source>
        <dbReference type="EMBL" id="OZC07521.1"/>
    </source>
</evidence>
<evidence type="ECO:0000259" key="9">
    <source>
        <dbReference type="PROSITE" id="PS51511"/>
    </source>
</evidence>
<evidence type="ECO:0000313" key="11">
    <source>
        <dbReference type="Proteomes" id="UP000242913"/>
    </source>
</evidence>
<keyword evidence="5" id="KW-0967">Endosome</keyword>
<dbReference type="GO" id="GO:0032154">
    <property type="term" value="C:cleavage furrow"/>
    <property type="evidence" value="ECO:0007669"/>
    <property type="project" value="UniProtKB-SubCell"/>
</dbReference>
<dbReference type="InterPro" id="IPR037245">
    <property type="entry name" value="FIP-RBD_C_sf"/>
</dbReference>
<keyword evidence="11" id="KW-1185">Reference proteome</keyword>
<dbReference type="GO" id="GO:0030496">
    <property type="term" value="C:midbody"/>
    <property type="evidence" value="ECO:0007669"/>
    <property type="project" value="UniProtKB-SubCell"/>
</dbReference>
<evidence type="ECO:0000256" key="1">
    <source>
        <dbReference type="ARBA" id="ARBA00004214"/>
    </source>
</evidence>
<proteinExistence type="predicted"/>
<dbReference type="AlphaFoldDB" id="A0A238BQ67"/>
<protein>
    <submittedName>
        <fullName evidence="10">FIP domain protein</fullName>
    </submittedName>
</protein>
<feature type="compositionally biased region" description="Basic and acidic residues" evidence="8">
    <location>
        <begin position="127"/>
        <end position="142"/>
    </location>
</feature>
<dbReference type="GO" id="GO:0032465">
    <property type="term" value="P:regulation of cytokinesis"/>
    <property type="evidence" value="ECO:0007669"/>
    <property type="project" value="TreeGrafter"/>
</dbReference>
<dbReference type="EMBL" id="KZ270029">
    <property type="protein sequence ID" value="OZC07521.1"/>
    <property type="molecule type" value="Genomic_DNA"/>
</dbReference>
<keyword evidence="4" id="KW-0813">Transport</keyword>
<dbReference type="Pfam" id="PF09457">
    <property type="entry name" value="RBD-FIP"/>
    <property type="match status" value="1"/>
</dbReference>
<dbReference type="Pfam" id="PF25450">
    <property type="entry name" value="Rab11-FIP3"/>
    <property type="match status" value="1"/>
</dbReference>
<dbReference type="PANTHER" id="PTHR15726">
    <property type="entry name" value="RAB11-FAMILY INTERACTING PROTEIN"/>
    <property type="match status" value="1"/>
</dbReference>
<evidence type="ECO:0000256" key="5">
    <source>
        <dbReference type="ARBA" id="ARBA00022753"/>
    </source>
</evidence>
<evidence type="ECO:0000256" key="6">
    <source>
        <dbReference type="ARBA" id="ARBA00023054"/>
    </source>
</evidence>
<sequence length="262" mass="30591">MNSGEEKARLRADNAVLIERVHILEEQLQAAEQSWREKLSEEKSRNRDIISRMEREKQLEIESAALKYQVLEKDCAGMRKEKDKMSNDILHLQLNLENVKDQLIEANAMYREEAQHDIDSSSELVEELSRQTDELRRQKNEALPRASVTEQIISLENEVNRYRKENKELKRQNEDLQAQLIHDSIEAGQNLLKNFDDDPKPSLAEELSGKDSTELMNALKEQEICNQKLRNYINGILMRVIELHPEILEIKEKDEKELSDSS</sequence>
<keyword evidence="7" id="KW-0472">Membrane</keyword>
<evidence type="ECO:0000256" key="2">
    <source>
        <dbReference type="ARBA" id="ARBA00004626"/>
    </source>
</evidence>
<evidence type="ECO:0000256" key="4">
    <source>
        <dbReference type="ARBA" id="ARBA00022448"/>
    </source>
</evidence>
<dbReference type="PROSITE" id="PS51511">
    <property type="entry name" value="FIP_RBD"/>
    <property type="match status" value="1"/>
</dbReference>
<comment type="subcellular location">
    <subcellularLocation>
        <location evidence="2">Cleavage furrow</location>
    </subcellularLocation>
    <subcellularLocation>
        <location evidence="1">Midbody</location>
    </subcellularLocation>
    <subcellularLocation>
        <location evidence="3">Recycling endosome membrane</location>
        <topology evidence="3">Peripheral membrane protein</topology>
    </subcellularLocation>
</comment>
<name>A0A238BQ67_9BILA</name>
<feature type="region of interest" description="Disordered" evidence="8">
    <location>
        <begin position="115"/>
        <end position="142"/>
    </location>
</feature>
<evidence type="ECO:0000256" key="3">
    <source>
        <dbReference type="ARBA" id="ARBA00004654"/>
    </source>
</evidence>